<evidence type="ECO:0000256" key="2">
    <source>
        <dbReference type="ARBA" id="ARBA00009810"/>
    </source>
</evidence>
<dbReference type="Proteomes" id="UP001365405">
    <property type="component" value="Unassembled WGS sequence"/>
</dbReference>
<evidence type="ECO:0000256" key="7">
    <source>
        <dbReference type="ARBA" id="ARBA00023136"/>
    </source>
</evidence>
<evidence type="ECO:0000256" key="9">
    <source>
        <dbReference type="ARBA" id="ARBA00023237"/>
    </source>
</evidence>
<protein>
    <submittedName>
        <fullName evidence="16">TonB-dependent receptor</fullName>
    </submittedName>
</protein>
<feature type="domain" description="TonB-dependent receptor plug" evidence="15">
    <location>
        <begin position="50"/>
        <end position="171"/>
    </location>
</feature>
<evidence type="ECO:0000256" key="6">
    <source>
        <dbReference type="ARBA" id="ARBA00023077"/>
    </source>
</evidence>
<keyword evidence="9 10" id="KW-0998">Cell outer membrane</keyword>
<dbReference type="InterPro" id="IPR012910">
    <property type="entry name" value="Plug_dom"/>
</dbReference>
<evidence type="ECO:0000313" key="17">
    <source>
        <dbReference type="Proteomes" id="UP001365405"/>
    </source>
</evidence>
<evidence type="ECO:0000259" key="14">
    <source>
        <dbReference type="Pfam" id="PF00593"/>
    </source>
</evidence>
<accession>A0ABU9CH87</accession>
<keyword evidence="4 10" id="KW-1134">Transmembrane beta strand</keyword>
<feature type="chain" id="PRO_5046788122" evidence="13">
    <location>
        <begin position="28"/>
        <end position="822"/>
    </location>
</feature>
<feature type="region of interest" description="Disordered" evidence="12">
    <location>
        <begin position="434"/>
        <end position="453"/>
    </location>
</feature>
<evidence type="ECO:0000256" key="8">
    <source>
        <dbReference type="ARBA" id="ARBA00023170"/>
    </source>
</evidence>
<dbReference type="InterPro" id="IPR000531">
    <property type="entry name" value="Beta-barrel_TonB"/>
</dbReference>
<dbReference type="Gene3D" id="2.40.170.20">
    <property type="entry name" value="TonB-dependent receptor, beta-barrel domain"/>
    <property type="match status" value="1"/>
</dbReference>
<dbReference type="Gene3D" id="2.170.130.10">
    <property type="entry name" value="TonB-dependent receptor, plug domain"/>
    <property type="match status" value="1"/>
</dbReference>
<name>A0ABU9CH87_9BURK</name>
<evidence type="ECO:0000256" key="1">
    <source>
        <dbReference type="ARBA" id="ARBA00004571"/>
    </source>
</evidence>
<comment type="similarity">
    <text evidence="2 10 11">Belongs to the TonB-dependent receptor family.</text>
</comment>
<keyword evidence="3 10" id="KW-0813">Transport</keyword>
<evidence type="ECO:0000256" key="4">
    <source>
        <dbReference type="ARBA" id="ARBA00022452"/>
    </source>
</evidence>
<dbReference type="PANTHER" id="PTHR47234">
    <property type="match status" value="1"/>
</dbReference>
<evidence type="ECO:0000256" key="12">
    <source>
        <dbReference type="SAM" id="MobiDB-lite"/>
    </source>
</evidence>
<dbReference type="InterPro" id="IPR036942">
    <property type="entry name" value="Beta-barrel_TonB_sf"/>
</dbReference>
<comment type="caution">
    <text evidence="16">The sequence shown here is derived from an EMBL/GenBank/DDBJ whole genome shotgun (WGS) entry which is preliminary data.</text>
</comment>
<keyword evidence="13" id="KW-0732">Signal</keyword>
<proteinExistence type="inferred from homology"/>
<keyword evidence="8 16" id="KW-0675">Receptor</keyword>
<dbReference type="SUPFAM" id="SSF56935">
    <property type="entry name" value="Porins"/>
    <property type="match status" value="1"/>
</dbReference>
<keyword evidence="7 10" id="KW-0472">Membrane</keyword>
<feature type="domain" description="TonB-dependent receptor-like beta-barrel" evidence="14">
    <location>
        <begin position="291"/>
        <end position="781"/>
    </location>
</feature>
<sequence length="822" mass="85889">MNRSLPPLKRRLSLLVLASLGALPAFAQSEPATAAEVTIVGSRVKGRTVFDSVAPVDRFSAKDVEQALGATGEVGAALQALSPSINQPRVSASGSADSVRVVQLRGLAPDQVLVLVNGKRRHTNAVLDLEGIFQGTVPVDLNALPGSAIERIEILRDGAGAQYGSDAVAGVINIVLKSGGTGGSASADVGAYHTKFAPTGRTITDGQTVQLATDHGFSFSNGGTLRLGAEVKRQAGTHRAGRSDAGWTSWNSTPEDLALDGQVLFKSGDPKLHAASAFANATLPLASGVLGYGFATLHTRGTEGAAFFRYPGDPNNVAALYPAGYRPVTTGNVNDLGATLGARFDWAGWASDASLRVGDNRYEQGVQQSLNASLGAASPTQFHLATLRSGQTSLNLDASRAFTLDGGRALNLALGGEWLHETYRTRPGDAASYAAGSVTSAPPGAQAGPGLRPEDAVSLSRNVRSVFADAELELSRAWLLAAALRAADYSDAGSSTTGKLASRVKLSPAWLLRGSLATSFRAPALAQTGFRFATLNFNADGTALQNNALLPASDALAQAFGAQALKPETSRHLSLGAAWRPAAATTVTLDAYRVKVQDRITRSSDLQSDAVSDWLTAHGRSDIQSVAFLTNALDTTTTGLDLAASHELRANGGALQLNAALNLNRTVLDAVRQGSAALSAIDPALTLIGDDARLRVTRGTPRHKLILGADWQQGQAGQAGAWGLNLRATRYGPVWAYSFDSAAPLVDGAPAQRLGNTWVVDLEARYALARGLTASLGAANLFNRYPARTYADSSYGGAFPYNFTDPTGLNGRYLHARLAWTY</sequence>
<evidence type="ECO:0000256" key="11">
    <source>
        <dbReference type="RuleBase" id="RU003357"/>
    </source>
</evidence>
<dbReference type="PROSITE" id="PS52016">
    <property type="entry name" value="TONB_DEPENDENT_REC_3"/>
    <property type="match status" value="1"/>
</dbReference>
<dbReference type="RefSeq" id="WP_341410910.1">
    <property type="nucleotide sequence ID" value="NZ_JBBUTH010000007.1"/>
</dbReference>
<feature type="signal peptide" evidence="13">
    <location>
        <begin position="1"/>
        <end position="27"/>
    </location>
</feature>
<evidence type="ECO:0000313" key="16">
    <source>
        <dbReference type="EMBL" id="MEK8051220.1"/>
    </source>
</evidence>
<keyword evidence="6 11" id="KW-0798">TonB box</keyword>
<evidence type="ECO:0000256" key="10">
    <source>
        <dbReference type="PROSITE-ProRule" id="PRU01360"/>
    </source>
</evidence>
<comment type="subcellular location">
    <subcellularLocation>
        <location evidence="1 10">Cell outer membrane</location>
        <topology evidence="1 10">Multi-pass membrane protein</topology>
    </subcellularLocation>
</comment>
<organism evidence="16 17">
    <name type="scientific">Pseudaquabacterium inlustre</name>
    <dbReference type="NCBI Taxonomy" id="2984192"/>
    <lineage>
        <taxon>Bacteria</taxon>
        <taxon>Pseudomonadati</taxon>
        <taxon>Pseudomonadota</taxon>
        <taxon>Betaproteobacteria</taxon>
        <taxon>Burkholderiales</taxon>
        <taxon>Sphaerotilaceae</taxon>
        <taxon>Pseudaquabacterium</taxon>
    </lineage>
</organism>
<dbReference type="InterPro" id="IPR039426">
    <property type="entry name" value="TonB-dep_rcpt-like"/>
</dbReference>
<dbReference type="InterPro" id="IPR037066">
    <property type="entry name" value="Plug_dom_sf"/>
</dbReference>
<reference evidence="16 17" key="1">
    <citation type="submission" date="2024-04" db="EMBL/GenBank/DDBJ databases">
        <title>Novel species of the genus Ideonella isolated from streams.</title>
        <authorList>
            <person name="Lu H."/>
        </authorList>
    </citation>
    <scope>NUCLEOTIDE SEQUENCE [LARGE SCALE GENOMIC DNA]</scope>
    <source>
        <strain evidence="16 17">DXS22W</strain>
    </source>
</reference>
<evidence type="ECO:0000256" key="13">
    <source>
        <dbReference type="SAM" id="SignalP"/>
    </source>
</evidence>
<dbReference type="Pfam" id="PF00593">
    <property type="entry name" value="TonB_dep_Rec_b-barrel"/>
    <property type="match status" value="1"/>
</dbReference>
<evidence type="ECO:0000256" key="3">
    <source>
        <dbReference type="ARBA" id="ARBA00022448"/>
    </source>
</evidence>
<gene>
    <name evidence="16" type="ORF">AACH10_13300</name>
</gene>
<dbReference type="Pfam" id="PF07715">
    <property type="entry name" value="Plug"/>
    <property type="match status" value="1"/>
</dbReference>
<keyword evidence="17" id="KW-1185">Reference proteome</keyword>
<evidence type="ECO:0000259" key="15">
    <source>
        <dbReference type="Pfam" id="PF07715"/>
    </source>
</evidence>
<keyword evidence="5 10" id="KW-0812">Transmembrane</keyword>
<evidence type="ECO:0000256" key="5">
    <source>
        <dbReference type="ARBA" id="ARBA00022692"/>
    </source>
</evidence>
<dbReference type="PANTHER" id="PTHR47234:SF3">
    <property type="entry name" value="SECRETIN_TONB SHORT N-TERMINAL DOMAIN-CONTAINING PROTEIN"/>
    <property type="match status" value="1"/>
</dbReference>
<dbReference type="EMBL" id="JBBUTH010000007">
    <property type="protein sequence ID" value="MEK8051220.1"/>
    <property type="molecule type" value="Genomic_DNA"/>
</dbReference>